<evidence type="ECO:0000313" key="3">
    <source>
        <dbReference type="Proteomes" id="UP000597444"/>
    </source>
</evidence>
<dbReference type="Proteomes" id="UP000597444">
    <property type="component" value="Unassembled WGS sequence"/>
</dbReference>
<sequence length="213" mass="23197">MLLRILGMAAIDGALAFDIAAFFAKLLVGFPTKKRVTLFSLLIIQDFLIKAAITWSASWLASITVLKILGGIYLIFSVVRSKKGHSSTRESLKDRLLQGMTASFFLNIDAAVSNGTLAQGHVWLLFIALGMSAVVICVVMAGFSWLAGRVAWMKQVENLILSGTAGYLIAASARVEAPALMVGIIVLVVVPCLNSNRIISLLKRGWRFLMKRR</sequence>
<keyword evidence="1" id="KW-0812">Transmembrane</keyword>
<keyword evidence="3" id="KW-1185">Reference proteome</keyword>
<evidence type="ECO:0000256" key="1">
    <source>
        <dbReference type="SAM" id="Phobius"/>
    </source>
</evidence>
<feature type="transmembrane region" description="Helical" evidence="1">
    <location>
        <begin position="123"/>
        <end position="146"/>
    </location>
</feature>
<gene>
    <name evidence="2" type="ORF">KSF_036750</name>
</gene>
<accession>A0A8J3ILV0</accession>
<feature type="transmembrane region" description="Helical" evidence="1">
    <location>
        <begin position="6"/>
        <end position="24"/>
    </location>
</feature>
<evidence type="ECO:0000313" key="2">
    <source>
        <dbReference type="EMBL" id="GHO93627.1"/>
    </source>
</evidence>
<name>A0A8J3ILV0_9CHLR</name>
<feature type="transmembrane region" description="Helical" evidence="1">
    <location>
        <begin position="59"/>
        <end position="76"/>
    </location>
</feature>
<proteinExistence type="predicted"/>
<keyword evidence="1" id="KW-0472">Membrane</keyword>
<dbReference type="RefSeq" id="WP_220204403.1">
    <property type="nucleotide sequence ID" value="NZ_BNJK01000001.1"/>
</dbReference>
<organism evidence="2 3">
    <name type="scientific">Reticulibacter mediterranei</name>
    <dbReference type="NCBI Taxonomy" id="2778369"/>
    <lineage>
        <taxon>Bacteria</taxon>
        <taxon>Bacillati</taxon>
        <taxon>Chloroflexota</taxon>
        <taxon>Ktedonobacteria</taxon>
        <taxon>Ktedonobacterales</taxon>
        <taxon>Reticulibacteraceae</taxon>
        <taxon>Reticulibacter</taxon>
    </lineage>
</organism>
<dbReference type="GO" id="GO:0016020">
    <property type="term" value="C:membrane"/>
    <property type="evidence" value="ECO:0007669"/>
    <property type="project" value="InterPro"/>
</dbReference>
<protein>
    <submittedName>
        <fullName evidence="2">Uncharacterized protein</fullName>
    </submittedName>
</protein>
<comment type="caution">
    <text evidence="2">The sequence shown here is derived from an EMBL/GenBank/DDBJ whole genome shotgun (WGS) entry which is preliminary data.</text>
</comment>
<feature type="transmembrane region" description="Helical" evidence="1">
    <location>
        <begin position="181"/>
        <end position="202"/>
    </location>
</feature>
<dbReference type="AlphaFoldDB" id="A0A8J3ILV0"/>
<keyword evidence="1" id="KW-1133">Transmembrane helix</keyword>
<dbReference type="EMBL" id="BNJK01000001">
    <property type="protein sequence ID" value="GHO93627.1"/>
    <property type="molecule type" value="Genomic_DNA"/>
</dbReference>
<reference evidence="2" key="1">
    <citation type="submission" date="2020-10" db="EMBL/GenBank/DDBJ databases">
        <title>Taxonomic study of unclassified bacteria belonging to the class Ktedonobacteria.</title>
        <authorList>
            <person name="Yabe S."/>
            <person name="Wang C.M."/>
            <person name="Zheng Y."/>
            <person name="Sakai Y."/>
            <person name="Cavaletti L."/>
            <person name="Monciardini P."/>
            <person name="Donadio S."/>
        </authorList>
    </citation>
    <scope>NUCLEOTIDE SEQUENCE</scope>
    <source>
        <strain evidence="2">ID150040</strain>
    </source>
</reference>